<evidence type="ECO:0000313" key="2">
    <source>
        <dbReference type="Proteomes" id="UP000051295"/>
    </source>
</evidence>
<name>A0A0T5NZL9_9RHOB</name>
<reference evidence="1 2" key="1">
    <citation type="submission" date="2015-04" db="EMBL/GenBank/DDBJ databases">
        <title>The draft genome sequence of Roseovarius sp.R12b.</title>
        <authorList>
            <person name="Li G."/>
            <person name="Lai Q."/>
            <person name="Shao Z."/>
            <person name="Yan P."/>
        </authorList>
    </citation>
    <scope>NUCLEOTIDE SEQUENCE [LARGE SCALE GENOMIC DNA]</scope>
    <source>
        <strain evidence="1 2">R12B</strain>
    </source>
</reference>
<dbReference type="PATRIC" id="fig|1641875.4.peg.1291"/>
<dbReference type="AlphaFoldDB" id="A0A0T5NZL9"/>
<comment type="caution">
    <text evidence="1">The sequence shown here is derived from an EMBL/GenBank/DDBJ whole genome shotgun (WGS) entry which is preliminary data.</text>
</comment>
<dbReference type="EMBL" id="LAXJ01000002">
    <property type="protein sequence ID" value="KRS14343.1"/>
    <property type="molecule type" value="Genomic_DNA"/>
</dbReference>
<accession>A0A0T5NZL9</accession>
<dbReference type="OrthoDB" id="7865429at2"/>
<keyword evidence="2" id="KW-1185">Reference proteome</keyword>
<gene>
    <name evidence="1" type="ORF">XM53_01015</name>
</gene>
<organism evidence="1 2">
    <name type="scientific">Roseovarius atlanticus</name>
    <dbReference type="NCBI Taxonomy" id="1641875"/>
    <lineage>
        <taxon>Bacteria</taxon>
        <taxon>Pseudomonadati</taxon>
        <taxon>Pseudomonadota</taxon>
        <taxon>Alphaproteobacteria</taxon>
        <taxon>Rhodobacterales</taxon>
        <taxon>Roseobacteraceae</taxon>
        <taxon>Roseovarius</taxon>
    </lineage>
</organism>
<dbReference type="STRING" id="1641875.XM53_01015"/>
<evidence type="ECO:0000313" key="1">
    <source>
        <dbReference type="EMBL" id="KRS14343.1"/>
    </source>
</evidence>
<protein>
    <submittedName>
        <fullName evidence="1">Uncharacterized protein</fullName>
    </submittedName>
</protein>
<sequence>MTTENIKTASEVIAEFLDTQVKDESLDADTVAAVSKLRKEDDLSKVKLLRKLEEARKAALKADVAGAEEAGDD</sequence>
<proteinExistence type="predicted"/>
<dbReference type="RefSeq" id="WP_057789402.1">
    <property type="nucleotide sequence ID" value="NZ_LAXJ01000002.1"/>
</dbReference>
<dbReference type="Proteomes" id="UP000051295">
    <property type="component" value="Unassembled WGS sequence"/>
</dbReference>